<dbReference type="RefSeq" id="WP_097055539.1">
    <property type="nucleotide sequence ID" value="NZ_OCMF01000001.1"/>
</dbReference>
<dbReference type="EMBL" id="OCMF01000001">
    <property type="protein sequence ID" value="SOC79837.1"/>
    <property type="molecule type" value="Genomic_DNA"/>
</dbReference>
<reference evidence="2" key="1">
    <citation type="submission" date="2017-09" db="EMBL/GenBank/DDBJ databases">
        <authorList>
            <person name="Varghese N."/>
            <person name="Submissions S."/>
        </authorList>
    </citation>
    <scope>NUCLEOTIDE SEQUENCE [LARGE SCALE GENOMIC DNA]</scope>
    <source>
        <strain evidence="2">CGMCC 1.12641</strain>
    </source>
</reference>
<dbReference type="InterPro" id="IPR032066">
    <property type="entry name" value="GP3_package"/>
</dbReference>
<dbReference type="OrthoDB" id="8100717at2"/>
<name>A0A285X3B3_9FLAO</name>
<accession>A0A285X3B3</accession>
<keyword evidence="2" id="KW-1185">Reference proteome</keyword>
<evidence type="ECO:0000313" key="1">
    <source>
        <dbReference type="EMBL" id="SOC79837.1"/>
    </source>
</evidence>
<dbReference type="Pfam" id="PF16677">
    <property type="entry name" value="GP3_package"/>
    <property type="match status" value="1"/>
</dbReference>
<dbReference type="Proteomes" id="UP000219193">
    <property type="component" value="Unassembled WGS sequence"/>
</dbReference>
<protein>
    <submittedName>
        <fullName evidence="1">DNA-packaging protein gp3</fullName>
    </submittedName>
</protein>
<gene>
    <name evidence="1" type="ORF">SAMN06296241_1374</name>
</gene>
<dbReference type="Gene3D" id="1.10.132.80">
    <property type="match status" value="1"/>
</dbReference>
<proteinExistence type="predicted"/>
<sequence length="150" mass="17335">MAAPKGNYYYKMRNKNGRDKIFKTPASLLKACNEYFEWCQDNPLMETVPMKIKVSRDKEKIVLQEVPKMRPFTLQGLCNFIDISVDGFKLYEERKDYIGVTTRAREIIYKQKFEGAASGFLNANIIARDLGLADKQSLTHTVEQPLFPDE</sequence>
<organism evidence="1 2">
    <name type="scientific">Salinimicrobium sediminis</name>
    <dbReference type="NCBI Taxonomy" id="1343891"/>
    <lineage>
        <taxon>Bacteria</taxon>
        <taxon>Pseudomonadati</taxon>
        <taxon>Bacteroidota</taxon>
        <taxon>Flavobacteriia</taxon>
        <taxon>Flavobacteriales</taxon>
        <taxon>Flavobacteriaceae</taxon>
        <taxon>Salinimicrobium</taxon>
    </lineage>
</organism>
<evidence type="ECO:0000313" key="2">
    <source>
        <dbReference type="Proteomes" id="UP000219193"/>
    </source>
</evidence>
<dbReference type="AlphaFoldDB" id="A0A285X3B3"/>